<dbReference type="GO" id="GO:0006355">
    <property type="term" value="P:regulation of DNA-templated transcription"/>
    <property type="evidence" value="ECO:0007669"/>
    <property type="project" value="InterPro"/>
</dbReference>
<protein>
    <recommendedName>
        <fullName evidence="7">DNA polymerase V</fullName>
    </recommendedName>
</protein>
<comment type="caution">
    <text evidence="5">The sequence shown here is derived from an EMBL/GenBank/DDBJ whole genome shotgun (WGS) entry which is preliminary data.</text>
</comment>
<feature type="region of interest" description="Disordered" evidence="4">
    <location>
        <begin position="33"/>
        <end position="58"/>
    </location>
</feature>
<proteinExistence type="inferred from homology"/>
<keyword evidence="3" id="KW-0539">Nucleus</keyword>
<dbReference type="Pfam" id="PF04931">
    <property type="entry name" value="DNA_pol_phi"/>
    <property type="match status" value="1"/>
</dbReference>
<dbReference type="InterPro" id="IPR016024">
    <property type="entry name" value="ARM-type_fold"/>
</dbReference>
<accession>A0A4S9XRC8</accession>
<gene>
    <name evidence="5" type="ORF">D6C84_06624</name>
</gene>
<evidence type="ECO:0000256" key="2">
    <source>
        <dbReference type="ARBA" id="ARBA00006809"/>
    </source>
</evidence>
<evidence type="ECO:0000256" key="4">
    <source>
        <dbReference type="SAM" id="MobiDB-lite"/>
    </source>
</evidence>
<feature type="region of interest" description="Disordered" evidence="4">
    <location>
        <begin position="743"/>
        <end position="809"/>
    </location>
</feature>
<dbReference type="GO" id="GO:0005730">
    <property type="term" value="C:nucleolus"/>
    <property type="evidence" value="ECO:0007669"/>
    <property type="project" value="InterPro"/>
</dbReference>
<dbReference type="InterPro" id="IPR007015">
    <property type="entry name" value="DNA_pol_V/MYBBP1A"/>
</dbReference>
<dbReference type="Proteomes" id="UP000310039">
    <property type="component" value="Unassembled WGS sequence"/>
</dbReference>
<comment type="similarity">
    <text evidence="2">Belongs to the MYBBP1A family.</text>
</comment>
<evidence type="ECO:0000313" key="6">
    <source>
        <dbReference type="Proteomes" id="UP000310039"/>
    </source>
</evidence>
<evidence type="ECO:0000313" key="5">
    <source>
        <dbReference type="EMBL" id="THZ81421.1"/>
    </source>
</evidence>
<comment type="subcellular location">
    <subcellularLocation>
        <location evidence="1">Nucleus</location>
    </subcellularLocation>
</comment>
<dbReference type="PANTHER" id="PTHR13213:SF2">
    <property type="entry name" value="MYB-BINDING PROTEIN 1A"/>
    <property type="match status" value="1"/>
</dbReference>
<evidence type="ECO:0008006" key="7">
    <source>
        <dbReference type="Google" id="ProtNLM"/>
    </source>
</evidence>
<organism evidence="5 6">
    <name type="scientific">Aureobasidium pullulans</name>
    <name type="common">Black yeast</name>
    <name type="synonym">Pullularia pullulans</name>
    <dbReference type="NCBI Taxonomy" id="5580"/>
    <lineage>
        <taxon>Eukaryota</taxon>
        <taxon>Fungi</taxon>
        <taxon>Dikarya</taxon>
        <taxon>Ascomycota</taxon>
        <taxon>Pezizomycotina</taxon>
        <taxon>Dothideomycetes</taxon>
        <taxon>Dothideomycetidae</taxon>
        <taxon>Dothideales</taxon>
        <taxon>Saccotheciaceae</taxon>
        <taxon>Aureobasidium</taxon>
    </lineage>
</organism>
<sequence>MQYYHYQKFFAAPCLCGCSAIAYTLTHPHQTLPTMAGKRRRNSNGEDETVHDTTHPSRKRRVEFGVADAKLAALYNDLSDDVKATRLKAAAELIRALAGADPEVLDKSLTRLIRGLCSSRKAARSGFSVALIEILKLTTKSPSADVEGVDLSLPAIIERIISITQPEEQSNNKERRDHLTGRCFGFKSLIQSQLLFAKGVSITEWEKVLDHIFKLATETTWLRRECGVTLYETLATLTQIEDLDIEYVDLLIQRLEPFKLTRTPEGLAIWLTTSVLFPDAKLPKGSWNHNDPLSSKERGTVAKILRDNGAQSEDGPTGNSTGAAQSSPSFAWSIILSHLYKRHKPSKKSEEKVSDFEKFWLEAVDQGLFAASASTERKSLGLQVVSMGISTAPVQLLHAVFSPNAMRCIINQRAGQDRYLHEAAKGPLSQMVTRSKSDQESIPVMLKGLLSGNGAVDFDRLTKSKTAEDLFARAKDESAKDALTLLQQLSAKPNAEDQPQADLQRRLLADMMLNMARKQQAEEGKDNESIASLVLSMVPFGYADASAGALKASPPLSEASQEMFRSRLMSCLNHILSARMDTDFAILEKVVEEVKTVDAASKTGLRTKADEEIVNNLETAHKTLKALKKLEQKQKESKKAPLRAFKALYALSILLVYNGEADVVPVLEDLELCYQSWKKSEDASVMLVEILLSFISKPSAVYRKIAQQVFEAFSSQLDAEGLQSMLDILDKSENLSGQQELFEQADDAEEGGESGSDEDASDVEMLDGEGASDVEIDSDVEVVEGSESGSSDEEDSEDEAEADEAADLEDFENKLALALKTTKPTEEDSDFDESDMDDEQMMAIEGHLTTIFTERKKITSNKKKDNKDAKENIVNFKNRVLDLLTIFAKQEHSNKLTLDLVLPMLTLIQTTTSKQISDKAFGLLQQFFGACNKTKKFPEADDASEVLALLHSVHDEIRANASKLHSNACSRSSLFLAKILINLDAKHYSDVADCYNNLQKEWYNNPKSQIQPSVFTEWTSWSITTKKHNN</sequence>
<evidence type="ECO:0000256" key="3">
    <source>
        <dbReference type="ARBA" id="ARBA00023242"/>
    </source>
</evidence>
<evidence type="ECO:0000256" key="1">
    <source>
        <dbReference type="ARBA" id="ARBA00004123"/>
    </source>
</evidence>
<dbReference type="EMBL" id="QZBT01000101">
    <property type="protein sequence ID" value="THZ81421.1"/>
    <property type="molecule type" value="Genomic_DNA"/>
</dbReference>
<name>A0A4S9XRC8_AURPU</name>
<dbReference type="AlphaFoldDB" id="A0A4S9XRC8"/>
<dbReference type="GO" id="GO:0000182">
    <property type="term" value="F:rDNA binding"/>
    <property type="evidence" value="ECO:0007669"/>
    <property type="project" value="TreeGrafter"/>
</dbReference>
<dbReference type="SUPFAM" id="SSF48371">
    <property type="entry name" value="ARM repeat"/>
    <property type="match status" value="1"/>
</dbReference>
<dbReference type="PANTHER" id="PTHR13213">
    <property type="entry name" value="MYB-BINDING PROTEIN 1A FAMILY MEMBER"/>
    <property type="match status" value="1"/>
</dbReference>
<reference evidence="5 6" key="1">
    <citation type="submission" date="2018-10" db="EMBL/GenBank/DDBJ databases">
        <title>Fifty Aureobasidium pullulans genomes reveal a recombining polyextremotolerant generalist.</title>
        <authorList>
            <person name="Gostincar C."/>
            <person name="Turk M."/>
            <person name="Zajc J."/>
            <person name="Gunde-Cimerman N."/>
        </authorList>
    </citation>
    <scope>NUCLEOTIDE SEQUENCE [LARGE SCALE GENOMIC DNA]</scope>
    <source>
        <strain evidence="5 6">EXF-3403</strain>
    </source>
</reference>